<proteinExistence type="predicted"/>
<dbReference type="RefSeq" id="WP_264849797.1">
    <property type="nucleotide sequence ID" value="NZ_BRXR01000001.1"/>
</dbReference>
<evidence type="ECO:0000313" key="2">
    <source>
        <dbReference type="EMBL" id="GLC30530.1"/>
    </source>
</evidence>
<evidence type="ECO:0000256" key="1">
    <source>
        <dbReference type="SAM" id="SignalP"/>
    </source>
</evidence>
<reference evidence="2 3" key="1">
    <citation type="journal article" date="2024" name="Int. J. Syst. Evol. Microbiol.">
        <title>Clostridium omnivorum sp. nov., isolated from anoxic soil under the treatment of reductive soil disinfestation.</title>
        <authorList>
            <person name="Ueki A."/>
            <person name="Tonouchi A."/>
            <person name="Kaku N."/>
            <person name="Honma S."/>
            <person name="Ueki K."/>
        </authorList>
    </citation>
    <scope>NUCLEOTIDE SEQUENCE [LARGE SCALE GENOMIC DNA]</scope>
    <source>
        <strain evidence="2 3">E14</strain>
    </source>
</reference>
<name>A0ABQ5N5W1_9CLOT</name>
<accession>A0ABQ5N5W1</accession>
<dbReference type="InterPro" id="IPR022121">
    <property type="entry name" value="Peptidase_M73_camelysin"/>
</dbReference>
<dbReference type="InterPro" id="IPR023833">
    <property type="entry name" value="Signal_pept_SipW-depend-type"/>
</dbReference>
<dbReference type="EMBL" id="BRXR01000001">
    <property type="protein sequence ID" value="GLC30530.1"/>
    <property type="molecule type" value="Genomic_DNA"/>
</dbReference>
<keyword evidence="1" id="KW-0732">Signal</keyword>
<protein>
    <recommendedName>
        <fullName evidence="4">Camelysin metallo-endopeptidase</fullName>
    </recommendedName>
</protein>
<feature type="signal peptide" evidence="1">
    <location>
        <begin position="1"/>
        <end position="25"/>
    </location>
</feature>
<dbReference type="NCBIfam" id="TIGR04088">
    <property type="entry name" value="cognate_SipW"/>
    <property type="match status" value="1"/>
</dbReference>
<evidence type="ECO:0008006" key="4">
    <source>
        <dbReference type="Google" id="ProtNLM"/>
    </source>
</evidence>
<organism evidence="2 3">
    <name type="scientific">Clostridium omnivorum</name>
    <dbReference type="NCBI Taxonomy" id="1604902"/>
    <lineage>
        <taxon>Bacteria</taxon>
        <taxon>Bacillati</taxon>
        <taxon>Bacillota</taxon>
        <taxon>Clostridia</taxon>
        <taxon>Eubacteriales</taxon>
        <taxon>Clostridiaceae</taxon>
        <taxon>Clostridium</taxon>
    </lineage>
</organism>
<keyword evidence="3" id="KW-1185">Reference proteome</keyword>
<feature type="chain" id="PRO_5047243796" description="Camelysin metallo-endopeptidase" evidence="1">
    <location>
        <begin position="26"/>
        <end position="223"/>
    </location>
</feature>
<comment type="caution">
    <text evidence="2">The sequence shown here is derived from an EMBL/GenBank/DDBJ whole genome shotgun (WGS) entry which is preliminary data.</text>
</comment>
<sequence>MNKKSIGALLLSAALLMGGTAATFAYFTDTASSGVMSFKTGNVDINIDNGTQWALTHSVNEGDRFFPKPLDSSTDKLDKVIWRNNNVVNDGNNLIKNLAPGDVITKSFTVTNAGSLDSKVKVYLTDKDGNKLDKFNWWDCSYNVYLLDEKGNQVDCTNSADVLIDQDNALLLIHAKHDTTMTVQVNAWLSPLIDNNGKNTQFDFKVKADATQWNNKGWDEQGK</sequence>
<gene>
    <name evidence="2" type="ORF">bsdE14_19400</name>
</gene>
<dbReference type="Pfam" id="PF12389">
    <property type="entry name" value="Peptidase_M73"/>
    <property type="match status" value="1"/>
</dbReference>
<evidence type="ECO:0000313" key="3">
    <source>
        <dbReference type="Proteomes" id="UP001208567"/>
    </source>
</evidence>
<dbReference type="Proteomes" id="UP001208567">
    <property type="component" value="Unassembled WGS sequence"/>
</dbReference>